<dbReference type="RefSeq" id="WP_396122133.1">
    <property type="nucleotide sequence ID" value="NZ_CCRF01000059.1"/>
</dbReference>
<proteinExistence type="inferred from homology"/>
<gene>
    <name evidence="4" type="ORF">B4167_2297</name>
    <name evidence="3" type="ORF">BT1A1_1881</name>
</gene>
<dbReference type="PATRIC" id="fig|35841.6.peg.3618"/>
<evidence type="ECO:0008006" key="7">
    <source>
        <dbReference type="Google" id="ProtNLM"/>
    </source>
</evidence>
<accession>A0A090IZ35</accession>
<keyword evidence="2" id="KW-1277">Toxin-antitoxin system</keyword>
<evidence type="ECO:0000313" key="4">
    <source>
        <dbReference type="EMBL" id="KIO73251.1"/>
    </source>
</evidence>
<dbReference type="EMBL" id="CCRF01000059">
    <property type="protein sequence ID" value="CEE01703.1"/>
    <property type="molecule type" value="Genomic_DNA"/>
</dbReference>
<name>A0A090IZ35_9BACI</name>
<keyword evidence="6" id="KW-1185">Reference proteome</keyword>
<dbReference type="GO" id="GO:0003677">
    <property type="term" value="F:DNA binding"/>
    <property type="evidence" value="ECO:0007669"/>
    <property type="project" value="InterPro"/>
</dbReference>
<sequence length="113" mass="12742">MVMNQTPDRGDIVYLNFSPQSGHEQAGHRPAIVLSPKLFNSGTFAVVCPITTKEKGYPFEVKIPDKLNVQGVILTDQLRSVDWRSRNLKIVDHVPDEVVQNCLDLVSTFLPFY</sequence>
<dbReference type="AlphaFoldDB" id="A0A090IZ35"/>
<dbReference type="STRING" id="35841.B4167_2297"/>
<dbReference type="Proteomes" id="UP000032076">
    <property type="component" value="Unassembled WGS sequence"/>
</dbReference>
<dbReference type="EMBL" id="JXLU01000054">
    <property type="protein sequence ID" value="KIO73251.1"/>
    <property type="molecule type" value="Genomic_DNA"/>
</dbReference>
<dbReference type="Gene3D" id="2.30.30.110">
    <property type="match status" value="1"/>
</dbReference>
<reference evidence="3 6" key="1">
    <citation type="submission" date="2014-07" db="EMBL/GenBank/DDBJ databases">
        <authorList>
            <person name="Wibberg Daniel"/>
        </authorList>
    </citation>
    <scope>NUCLEOTIDE SEQUENCE [LARGE SCALE GENOMIC DNA]</scope>
</reference>
<evidence type="ECO:0000256" key="1">
    <source>
        <dbReference type="ARBA" id="ARBA00007521"/>
    </source>
</evidence>
<evidence type="ECO:0000313" key="3">
    <source>
        <dbReference type="EMBL" id="CEE01703.1"/>
    </source>
</evidence>
<dbReference type="GO" id="GO:0006402">
    <property type="term" value="P:mRNA catabolic process"/>
    <property type="evidence" value="ECO:0007669"/>
    <property type="project" value="TreeGrafter"/>
</dbReference>
<reference evidence="4 5" key="2">
    <citation type="submission" date="2015-01" db="EMBL/GenBank/DDBJ databases">
        <title>Draft Genome Sequences of Four Bacillus thermoamylovorans Strains, Isolated From Food Products.</title>
        <authorList>
            <person name="Krawcyk A.O."/>
            <person name="Berendsen E.M."/>
            <person name="Eijlander R.T."/>
            <person name="de Jong A."/>
            <person name="Wells-Bennik M."/>
            <person name="Kuipers O.P."/>
        </authorList>
    </citation>
    <scope>NUCLEOTIDE SEQUENCE [LARGE SCALE GENOMIC DNA]</scope>
    <source>
        <strain evidence="4 5">B4167</strain>
    </source>
</reference>
<dbReference type="SUPFAM" id="SSF50118">
    <property type="entry name" value="Cell growth inhibitor/plasmid maintenance toxic component"/>
    <property type="match status" value="1"/>
</dbReference>
<comment type="similarity">
    <text evidence="1">Belongs to the PemK/MazF family.</text>
</comment>
<dbReference type="PANTHER" id="PTHR33988:SF3">
    <property type="entry name" value="ENDORIBONUCLEASE TOXIN CHPB-RELATED"/>
    <property type="match status" value="1"/>
</dbReference>
<dbReference type="GeneID" id="92961092"/>
<dbReference type="eggNOG" id="COG2337">
    <property type="taxonomic scope" value="Bacteria"/>
</dbReference>
<dbReference type="InterPro" id="IPR011067">
    <property type="entry name" value="Plasmid_toxin/cell-grow_inhib"/>
</dbReference>
<evidence type="ECO:0000313" key="6">
    <source>
        <dbReference type="Proteomes" id="UP000040576"/>
    </source>
</evidence>
<dbReference type="InterPro" id="IPR003477">
    <property type="entry name" value="PemK-like"/>
</dbReference>
<organism evidence="3 6">
    <name type="scientific">Caldibacillus thermoamylovorans</name>
    <dbReference type="NCBI Taxonomy" id="35841"/>
    <lineage>
        <taxon>Bacteria</taxon>
        <taxon>Bacillati</taxon>
        <taxon>Bacillota</taxon>
        <taxon>Bacilli</taxon>
        <taxon>Bacillales</taxon>
        <taxon>Bacillaceae</taxon>
        <taxon>Caldibacillus</taxon>
    </lineage>
</organism>
<evidence type="ECO:0000256" key="2">
    <source>
        <dbReference type="ARBA" id="ARBA00022649"/>
    </source>
</evidence>
<dbReference type="Pfam" id="PF02452">
    <property type="entry name" value="PemK_toxin"/>
    <property type="match status" value="1"/>
</dbReference>
<dbReference type="GO" id="GO:0016075">
    <property type="term" value="P:rRNA catabolic process"/>
    <property type="evidence" value="ECO:0007669"/>
    <property type="project" value="TreeGrafter"/>
</dbReference>
<dbReference type="PANTHER" id="PTHR33988">
    <property type="entry name" value="ENDORIBONUCLEASE MAZF-RELATED"/>
    <property type="match status" value="1"/>
</dbReference>
<evidence type="ECO:0000313" key="5">
    <source>
        <dbReference type="Proteomes" id="UP000032076"/>
    </source>
</evidence>
<dbReference type="GO" id="GO:0004521">
    <property type="term" value="F:RNA endonuclease activity"/>
    <property type="evidence" value="ECO:0007669"/>
    <property type="project" value="TreeGrafter"/>
</dbReference>
<dbReference type="Proteomes" id="UP000040576">
    <property type="component" value="Unassembled WGS sequence"/>
</dbReference>
<protein>
    <recommendedName>
        <fullName evidence="7">mRNA-degrading endonuclease</fullName>
    </recommendedName>
</protein>